<keyword evidence="2" id="KW-1185">Reference proteome</keyword>
<gene>
    <name evidence="1" type="ORF">DERP_008903</name>
</gene>
<sequence>MKEITFFLINNQIGYWSYHLDYLFYFIFPNGFAFQSVQIVLQQRQKDALEVMRRMKIEIYRRWSHKE</sequence>
<evidence type="ECO:0000313" key="1">
    <source>
        <dbReference type="EMBL" id="KAH9424055.1"/>
    </source>
</evidence>
<comment type="caution">
    <text evidence="1">The sequence shown here is derived from an EMBL/GenBank/DDBJ whole genome shotgun (WGS) entry which is preliminary data.</text>
</comment>
<protein>
    <submittedName>
        <fullName evidence="1">Uncharacterized protein</fullName>
    </submittedName>
</protein>
<reference evidence="1 2" key="2">
    <citation type="journal article" date="2022" name="Mol. Biol. Evol.">
        <title>Comparative Genomics Reveals Insights into the Divergent Evolution of Astigmatic Mites and Household Pest Adaptations.</title>
        <authorList>
            <person name="Xiong Q."/>
            <person name="Wan A.T."/>
            <person name="Liu X."/>
            <person name="Fung C.S."/>
            <person name="Xiao X."/>
            <person name="Malainual N."/>
            <person name="Hou J."/>
            <person name="Wang L."/>
            <person name="Wang M."/>
            <person name="Yang K.Y."/>
            <person name="Cui Y."/>
            <person name="Leung E.L."/>
            <person name="Nong W."/>
            <person name="Shin S.K."/>
            <person name="Au S.W."/>
            <person name="Jeong K.Y."/>
            <person name="Chew F.T."/>
            <person name="Hui J.H."/>
            <person name="Leung T.F."/>
            <person name="Tungtrongchitr A."/>
            <person name="Zhong N."/>
            <person name="Liu Z."/>
            <person name="Tsui S.K."/>
        </authorList>
    </citation>
    <scope>NUCLEOTIDE SEQUENCE [LARGE SCALE GENOMIC DNA]</scope>
    <source>
        <strain evidence="1">Derp</strain>
    </source>
</reference>
<evidence type="ECO:0000313" key="2">
    <source>
        <dbReference type="Proteomes" id="UP000887458"/>
    </source>
</evidence>
<reference evidence="1 2" key="1">
    <citation type="journal article" date="2018" name="J. Allergy Clin. Immunol.">
        <title>High-quality assembly of Dermatophagoides pteronyssinus genome and transcriptome reveals a wide range of novel allergens.</title>
        <authorList>
            <person name="Liu X.Y."/>
            <person name="Yang K.Y."/>
            <person name="Wang M.Q."/>
            <person name="Kwok J.S."/>
            <person name="Zeng X."/>
            <person name="Yang Z."/>
            <person name="Xiao X.J."/>
            <person name="Lau C.P."/>
            <person name="Li Y."/>
            <person name="Huang Z.M."/>
            <person name="Ba J.G."/>
            <person name="Yim A.K."/>
            <person name="Ouyang C.Y."/>
            <person name="Ngai S.M."/>
            <person name="Chan T.F."/>
            <person name="Leung E.L."/>
            <person name="Liu L."/>
            <person name="Liu Z.G."/>
            <person name="Tsui S.K."/>
        </authorList>
    </citation>
    <scope>NUCLEOTIDE SEQUENCE [LARGE SCALE GENOMIC DNA]</scope>
    <source>
        <strain evidence="1">Derp</strain>
    </source>
</reference>
<proteinExistence type="predicted"/>
<dbReference type="EMBL" id="NJHN03000030">
    <property type="protein sequence ID" value="KAH9424055.1"/>
    <property type="molecule type" value="Genomic_DNA"/>
</dbReference>
<name>A0ABQ8JN71_DERPT</name>
<organism evidence="1 2">
    <name type="scientific">Dermatophagoides pteronyssinus</name>
    <name type="common">European house dust mite</name>
    <dbReference type="NCBI Taxonomy" id="6956"/>
    <lineage>
        <taxon>Eukaryota</taxon>
        <taxon>Metazoa</taxon>
        <taxon>Ecdysozoa</taxon>
        <taxon>Arthropoda</taxon>
        <taxon>Chelicerata</taxon>
        <taxon>Arachnida</taxon>
        <taxon>Acari</taxon>
        <taxon>Acariformes</taxon>
        <taxon>Sarcoptiformes</taxon>
        <taxon>Astigmata</taxon>
        <taxon>Psoroptidia</taxon>
        <taxon>Analgoidea</taxon>
        <taxon>Pyroglyphidae</taxon>
        <taxon>Dermatophagoidinae</taxon>
        <taxon>Dermatophagoides</taxon>
    </lineage>
</organism>
<accession>A0ABQ8JN71</accession>
<dbReference type="Proteomes" id="UP000887458">
    <property type="component" value="Unassembled WGS sequence"/>
</dbReference>